<dbReference type="InterPro" id="IPR011008">
    <property type="entry name" value="Dimeric_a/b-barrel"/>
</dbReference>
<evidence type="ECO:0000256" key="1">
    <source>
        <dbReference type="ARBA" id="ARBA00007689"/>
    </source>
</evidence>
<comment type="similarity">
    <text evidence="1">Belongs to the YciI family.</text>
</comment>
<evidence type="ECO:0000313" key="3">
    <source>
        <dbReference type="EMBL" id="MCP2312736.1"/>
    </source>
</evidence>
<dbReference type="Pfam" id="PF03795">
    <property type="entry name" value="YCII"/>
    <property type="match status" value="1"/>
</dbReference>
<accession>A0ABT1J6R5</accession>
<dbReference type="RefSeq" id="WP_253803188.1">
    <property type="nucleotide sequence ID" value="NZ_BAAAUB010000105.1"/>
</dbReference>
<protein>
    <recommendedName>
        <fullName evidence="2">YCII-related domain-containing protein</fullName>
    </recommendedName>
</protein>
<comment type="caution">
    <text evidence="3">The sequence shown here is derived from an EMBL/GenBank/DDBJ whole genome shotgun (WGS) entry which is preliminary data.</text>
</comment>
<proteinExistence type="inferred from homology"/>
<feature type="domain" description="YCII-related" evidence="2">
    <location>
        <begin position="1"/>
        <end position="114"/>
    </location>
</feature>
<dbReference type="Proteomes" id="UP001206483">
    <property type="component" value="Unassembled WGS sequence"/>
</dbReference>
<dbReference type="SUPFAM" id="SSF54909">
    <property type="entry name" value="Dimeric alpha+beta barrel"/>
    <property type="match status" value="1"/>
</dbReference>
<dbReference type="InterPro" id="IPR005545">
    <property type="entry name" value="YCII"/>
</dbReference>
<keyword evidence="4" id="KW-1185">Reference proteome</keyword>
<dbReference type="EMBL" id="JAMZDX010000006">
    <property type="protein sequence ID" value="MCP2312736.1"/>
    <property type="molecule type" value="Genomic_DNA"/>
</dbReference>
<sequence>MRYLLIICTDENTTGALGPEEGAAMLADYTAFGEEMGRRGVLLGGERLRPTSDATTVRVRQDEVLVADGPFAETKEQVGGYYLVDCKDLDEAIEVASRIPGARHGTIEVRPIWER</sequence>
<reference evidence="3 4" key="1">
    <citation type="submission" date="2022-06" db="EMBL/GenBank/DDBJ databases">
        <title>Sequencing the genomes of 1000 actinobacteria strains.</title>
        <authorList>
            <person name="Klenk H.-P."/>
        </authorList>
    </citation>
    <scope>NUCLEOTIDE SEQUENCE [LARGE SCALE GENOMIC DNA]</scope>
    <source>
        <strain evidence="3 4">DSM 41656</strain>
    </source>
</reference>
<name>A0ABT1J6R5_9ACTN</name>
<dbReference type="PANTHER" id="PTHR35174">
    <property type="entry name" value="BLL7171 PROTEIN-RELATED"/>
    <property type="match status" value="1"/>
</dbReference>
<evidence type="ECO:0000313" key="4">
    <source>
        <dbReference type="Proteomes" id="UP001206483"/>
    </source>
</evidence>
<dbReference type="PANTHER" id="PTHR35174:SF3">
    <property type="entry name" value="BLL7171 PROTEIN"/>
    <property type="match status" value="1"/>
</dbReference>
<dbReference type="Gene3D" id="3.30.70.1060">
    <property type="entry name" value="Dimeric alpha+beta barrel"/>
    <property type="match status" value="1"/>
</dbReference>
<gene>
    <name evidence="3" type="ORF">FHR36_005917</name>
</gene>
<evidence type="ECO:0000259" key="2">
    <source>
        <dbReference type="Pfam" id="PF03795"/>
    </source>
</evidence>
<organism evidence="3 4">
    <name type="scientific">Kitasatospora paracochleata</name>
    <dbReference type="NCBI Taxonomy" id="58354"/>
    <lineage>
        <taxon>Bacteria</taxon>
        <taxon>Bacillati</taxon>
        <taxon>Actinomycetota</taxon>
        <taxon>Actinomycetes</taxon>
        <taxon>Kitasatosporales</taxon>
        <taxon>Streptomycetaceae</taxon>
        <taxon>Kitasatospora</taxon>
    </lineage>
</organism>